<feature type="region of interest" description="Disordered" evidence="1">
    <location>
        <begin position="115"/>
        <end position="190"/>
    </location>
</feature>
<dbReference type="PATRIC" id="fig|517011.3.peg.1785"/>
<feature type="compositionally biased region" description="Polar residues" evidence="1">
    <location>
        <begin position="163"/>
        <end position="182"/>
    </location>
</feature>
<proteinExistence type="predicted"/>
<evidence type="ECO:0008006" key="5">
    <source>
        <dbReference type="Google" id="ProtNLM"/>
    </source>
</evidence>
<feature type="chain" id="PRO_5006394612" description="Lipoprotein" evidence="2">
    <location>
        <begin position="21"/>
        <end position="190"/>
    </location>
</feature>
<organism evidence="3 4">
    <name type="scientific">Stenotrophomonas chelatiphaga</name>
    <dbReference type="NCBI Taxonomy" id="517011"/>
    <lineage>
        <taxon>Bacteria</taxon>
        <taxon>Pseudomonadati</taxon>
        <taxon>Pseudomonadota</taxon>
        <taxon>Gammaproteobacteria</taxon>
        <taxon>Lysobacterales</taxon>
        <taxon>Lysobacteraceae</taxon>
        <taxon>Stenotrophomonas</taxon>
    </lineage>
</organism>
<keyword evidence="4" id="KW-1185">Reference proteome</keyword>
<dbReference type="EMBL" id="LDJK01000043">
    <property type="protein sequence ID" value="KRG73565.1"/>
    <property type="molecule type" value="Genomic_DNA"/>
</dbReference>
<dbReference type="RefSeq" id="WP_057508545.1">
    <property type="nucleotide sequence ID" value="NZ_DAMBRS010000003.1"/>
</dbReference>
<dbReference type="AlphaFoldDB" id="A0A0R0CUT6"/>
<feature type="signal peptide" evidence="2">
    <location>
        <begin position="1"/>
        <end position="20"/>
    </location>
</feature>
<evidence type="ECO:0000313" key="4">
    <source>
        <dbReference type="Proteomes" id="UP000051386"/>
    </source>
</evidence>
<comment type="caution">
    <text evidence="3">The sequence shown here is derived from an EMBL/GenBank/DDBJ whole genome shotgun (WGS) entry which is preliminary data.</text>
</comment>
<accession>A0A0R0CUT6</accession>
<evidence type="ECO:0000313" key="3">
    <source>
        <dbReference type="EMBL" id="KRG73565.1"/>
    </source>
</evidence>
<evidence type="ECO:0000256" key="1">
    <source>
        <dbReference type="SAM" id="MobiDB-lite"/>
    </source>
</evidence>
<dbReference type="Proteomes" id="UP000051386">
    <property type="component" value="Unassembled WGS sequence"/>
</dbReference>
<reference evidence="3 4" key="1">
    <citation type="submission" date="2015-05" db="EMBL/GenBank/DDBJ databases">
        <title>Genome sequencing and analysis of members of genus Stenotrophomonas.</title>
        <authorList>
            <person name="Patil P.P."/>
            <person name="Midha S."/>
            <person name="Patil P.B."/>
        </authorList>
    </citation>
    <scope>NUCLEOTIDE SEQUENCE [LARGE SCALE GENOMIC DNA]</scope>
    <source>
        <strain evidence="3 4">DSM 21508</strain>
    </source>
</reference>
<gene>
    <name evidence="3" type="ORF">ABB28_10365</name>
</gene>
<dbReference type="PROSITE" id="PS51257">
    <property type="entry name" value="PROKAR_LIPOPROTEIN"/>
    <property type="match status" value="1"/>
</dbReference>
<name>A0A0R0CUT6_9GAMM</name>
<sequence>MKRSRTTALLLMSAAPLLFTACQKDEQVQVQEGLYTSVQACTEATGDPSSCRNAFAEAQRQSADAAPKYADKAACEADYKPEECVEQRTSAGTSFIGPMMMGFFMSQMMNSGRAGLAQQPPAASPAYQDKNAGWARSAPGGSGGLNTASGIGAGKAGLAPVSNVPNRATTASRAGFGSTSARRSGGSFGG</sequence>
<keyword evidence="2" id="KW-0732">Signal</keyword>
<dbReference type="Pfam" id="PF06693">
    <property type="entry name" value="DUF1190"/>
    <property type="match status" value="1"/>
</dbReference>
<feature type="compositionally biased region" description="Low complexity" evidence="1">
    <location>
        <begin position="115"/>
        <end position="128"/>
    </location>
</feature>
<protein>
    <recommendedName>
        <fullName evidence="5">Lipoprotein</fullName>
    </recommendedName>
</protein>
<dbReference type="InterPro" id="IPR009576">
    <property type="entry name" value="Biofilm_formation_YgiB"/>
</dbReference>
<evidence type="ECO:0000256" key="2">
    <source>
        <dbReference type="SAM" id="SignalP"/>
    </source>
</evidence>